<dbReference type="EMBL" id="UINC01139094">
    <property type="protein sequence ID" value="SVD25430.1"/>
    <property type="molecule type" value="Genomic_DNA"/>
</dbReference>
<evidence type="ECO:0000313" key="1">
    <source>
        <dbReference type="EMBL" id="SVD25430.1"/>
    </source>
</evidence>
<name>A0A382TTQ5_9ZZZZ</name>
<dbReference type="AlphaFoldDB" id="A0A382TTQ5"/>
<proteinExistence type="predicted"/>
<gene>
    <name evidence="1" type="ORF">METZ01_LOCUS378284</name>
</gene>
<organism evidence="1">
    <name type="scientific">marine metagenome</name>
    <dbReference type="NCBI Taxonomy" id="408172"/>
    <lineage>
        <taxon>unclassified sequences</taxon>
        <taxon>metagenomes</taxon>
        <taxon>ecological metagenomes</taxon>
    </lineage>
</organism>
<accession>A0A382TTQ5</accession>
<reference evidence="1" key="1">
    <citation type="submission" date="2018-05" db="EMBL/GenBank/DDBJ databases">
        <authorList>
            <person name="Lanie J.A."/>
            <person name="Ng W.-L."/>
            <person name="Kazmierczak K.M."/>
            <person name="Andrzejewski T.M."/>
            <person name="Davidsen T.M."/>
            <person name="Wayne K.J."/>
            <person name="Tettelin H."/>
            <person name="Glass J.I."/>
            <person name="Rusch D."/>
            <person name="Podicherti R."/>
            <person name="Tsui H.-C.T."/>
            <person name="Winkler M.E."/>
        </authorList>
    </citation>
    <scope>NUCLEOTIDE SEQUENCE</scope>
</reference>
<sequence>MYTKKFVSPDYIYVPANDWQADLIQNRLINCSSRLRLQLVILQFAFVARATQNFMPKGRISL</sequence>
<protein>
    <submittedName>
        <fullName evidence="1">Uncharacterized protein</fullName>
    </submittedName>
</protein>